<keyword evidence="1" id="KW-0812">Transmembrane</keyword>
<protein>
    <submittedName>
        <fullName evidence="2">YggT family protein</fullName>
    </submittedName>
</protein>
<dbReference type="Proteomes" id="UP000248889">
    <property type="component" value="Unassembled WGS sequence"/>
</dbReference>
<evidence type="ECO:0000256" key="1">
    <source>
        <dbReference type="SAM" id="Phobius"/>
    </source>
</evidence>
<keyword evidence="1" id="KW-0472">Membrane</keyword>
<dbReference type="RefSeq" id="WP_111501838.1">
    <property type="nucleotide sequence ID" value="NZ_QKYN01000065.1"/>
</dbReference>
<evidence type="ECO:0000313" key="2">
    <source>
        <dbReference type="EMBL" id="RAG84529.1"/>
    </source>
</evidence>
<evidence type="ECO:0000313" key="3">
    <source>
        <dbReference type="Proteomes" id="UP000248889"/>
    </source>
</evidence>
<proteinExistence type="predicted"/>
<dbReference type="InterPro" id="IPR003425">
    <property type="entry name" value="CCB3/YggT"/>
</dbReference>
<dbReference type="AlphaFoldDB" id="A0A2X0KAY0"/>
<dbReference type="OrthoDB" id="3216131at2"/>
<accession>A0A2X0KAY0</accession>
<organism evidence="2 3">
    <name type="scientific">Streptacidiphilus pinicola</name>
    <dbReference type="NCBI Taxonomy" id="2219663"/>
    <lineage>
        <taxon>Bacteria</taxon>
        <taxon>Bacillati</taxon>
        <taxon>Actinomycetota</taxon>
        <taxon>Actinomycetes</taxon>
        <taxon>Kitasatosporales</taxon>
        <taxon>Streptomycetaceae</taxon>
        <taxon>Streptacidiphilus</taxon>
    </lineage>
</organism>
<sequence length="94" mass="10931">MSVVWQVLYIVLMCFFVLLLARMVMDWVQFFARDWRPGRAMVVVLESIYTVTDPPLKLLRRWIRPVRIGGAALDLAFMLLIIIVLILIQVVGQL</sequence>
<dbReference type="GO" id="GO:0016020">
    <property type="term" value="C:membrane"/>
    <property type="evidence" value="ECO:0007669"/>
    <property type="project" value="InterPro"/>
</dbReference>
<comment type="caution">
    <text evidence="2">The sequence shown here is derived from an EMBL/GenBank/DDBJ whole genome shotgun (WGS) entry which is preliminary data.</text>
</comment>
<dbReference type="EMBL" id="QKYN01000065">
    <property type="protein sequence ID" value="RAG84529.1"/>
    <property type="molecule type" value="Genomic_DNA"/>
</dbReference>
<reference evidence="2 3" key="1">
    <citation type="submission" date="2018-06" db="EMBL/GenBank/DDBJ databases">
        <title>Streptacidiphilus pinicola sp. nov., isolated from pine grove soil.</title>
        <authorList>
            <person name="Roh S.G."/>
            <person name="Park S."/>
            <person name="Kim M.-K."/>
            <person name="Yun B.-R."/>
            <person name="Park J."/>
            <person name="Kim M.J."/>
            <person name="Kim Y.S."/>
            <person name="Kim S.B."/>
        </authorList>
    </citation>
    <scope>NUCLEOTIDE SEQUENCE [LARGE SCALE GENOMIC DNA]</scope>
    <source>
        <strain evidence="2 3">MMS16-CNU450</strain>
    </source>
</reference>
<keyword evidence="1" id="KW-1133">Transmembrane helix</keyword>
<feature type="transmembrane region" description="Helical" evidence="1">
    <location>
        <begin position="68"/>
        <end position="91"/>
    </location>
</feature>
<feature type="transmembrane region" description="Helical" evidence="1">
    <location>
        <begin position="6"/>
        <end position="25"/>
    </location>
</feature>
<keyword evidence="3" id="KW-1185">Reference proteome</keyword>
<dbReference type="Pfam" id="PF02325">
    <property type="entry name" value="CCB3_YggT"/>
    <property type="match status" value="1"/>
</dbReference>
<gene>
    <name evidence="2" type="ORF">DN069_16945</name>
</gene>
<name>A0A2X0KAY0_9ACTN</name>